<dbReference type="Pfam" id="PF13477">
    <property type="entry name" value="Glyco_trans_4_2"/>
    <property type="match status" value="1"/>
</dbReference>
<dbReference type="KEGG" id="htx:EKK97_14415"/>
<keyword evidence="3" id="KW-1185">Reference proteome</keyword>
<accession>A0A6I6SLR6</accession>
<dbReference type="Gene3D" id="3.40.50.2000">
    <property type="entry name" value="Glycogen Phosphorylase B"/>
    <property type="match status" value="2"/>
</dbReference>
<gene>
    <name evidence="2" type="ORF">EKK97_14415</name>
</gene>
<dbReference type="AlphaFoldDB" id="A0A6I6SLR6"/>
<sequence length="475" mass="53293">MPDAFAERSWMRFARSPCRTIRPCGPRRICLSRRMLRVASTRAMSLGWRYSGITWPPISQERRCLRKSFRSEVIDMSNGSGFEHSSFEHLGFEQKDILFIAANTRSLAVNRGALIRDLQERGLSVGALVPDEDFLPEVRALGVTTWRYHLERHSMGLRGEIARFLELRRLIRAIAPRAVFAYSVKPIVLGIPAARLAGVSETYCLATGLGYLYGWQDRRTRLIRAMVGLCYALSGGLSRTFFFQNPDDRDELQQSFLFRRVTRSVVVDGSGVDPDEYPFSEPSSAPLRFLFMGRFLEEKGIREFVDAARRLAPDHPEVEFIALGDVDETTVNAIGTAEVAAWREEGHVTLPGKVRDVRGHLRAASVMVLPSYYREGIPRSLLEAMSTGRPIITCDSPGCRETVVEGGNGWLVPPGDAEALAERMHAFIRDPSLVGRMGRAGRALLEERFTTARVNRQMLDEMSIAQVARPLEGMA</sequence>
<keyword evidence="2" id="KW-0808">Transferase</keyword>
<protein>
    <submittedName>
        <fullName evidence="2">Glycosyltransferase family 1 protein</fullName>
    </submittedName>
</protein>
<reference evidence="2 3" key="1">
    <citation type="submission" date="2019-01" db="EMBL/GenBank/DDBJ databases">
        <title>Complete genome of a denitifying bacterium Halomons sp. BC-M4-5.</title>
        <authorList>
            <person name="Wang L."/>
            <person name="Shao Z."/>
        </authorList>
    </citation>
    <scope>NUCLEOTIDE SEQUENCE [LARGE SCALE GENOMIC DNA]</scope>
    <source>
        <strain evidence="2 3">BC-M4-5</strain>
    </source>
</reference>
<evidence type="ECO:0000259" key="1">
    <source>
        <dbReference type="Pfam" id="PF13477"/>
    </source>
</evidence>
<evidence type="ECO:0000313" key="2">
    <source>
        <dbReference type="EMBL" id="QHC50552.1"/>
    </source>
</evidence>
<dbReference type="CDD" id="cd03808">
    <property type="entry name" value="GT4_CapM-like"/>
    <property type="match status" value="1"/>
</dbReference>
<organism evidence="2 3">
    <name type="scientific">Billgrantia tianxiuensis</name>
    <dbReference type="NCBI Taxonomy" id="2497861"/>
    <lineage>
        <taxon>Bacteria</taxon>
        <taxon>Pseudomonadati</taxon>
        <taxon>Pseudomonadota</taxon>
        <taxon>Gammaproteobacteria</taxon>
        <taxon>Oceanospirillales</taxon>
        <taxon>Halomonadaceae</taxon>
        <taxon>Billgrantia</taxon>
    </lineage>
</organism>
<dbReference type="Pfam" id="PF13692">
    <property type="entry name" value="Glyco_trans_1_4"/>
    <property type="match status" value="1"/>
</dbReference>
<dbReference type="PANTHER" id="PTHR12526">
    <property type="entry name" value="GLYCOSYLTRANSFERASE"/>
    <property type="match status" value="1"/>
</dbReference>
<evidence type="ECO:0000313" key="3">
    <source>
        <dbReference type="Proteomes" id="UP000464013"/>
    </source>
</evidence>
<dbReference type="EMBL" id="CP035042">
    <property type="protein sequence ID" value="QHC50552.1"/>
    <property type="molecule type" value="Genomic_DNA"/>
</dbReference>
<dbReference type="PANTHER" id="PTHR12526:SF638">
    <property type="entry name" value="SPORE COAT PROTEIN SA"/>
    <property type="match status" value="1"/>
</dbReference>
<dbReference type="GO" id="GO:0016757">
    <property type="term" value="F:glycosyltransferase activity"/>
    <property type="evidence" value="ECO:0007669"/>
    <property type="project" value="UniProtKB-ARBA"/>
</dbReference>
<dbReference type="InterPro" id="IPR028098">
    <property type="entry name" value="Glyco_trans_4-like_N"/>
</dbReference>
<proteinExistence type="predicted"/>
<dbReference type="SUPFAM" id="SSF53756">
    <property type="entry name" value="UDP-Glycosyltransferase/glycogen phosphorylase"/>
    <property type="match status" value="1"/>
</dbReference>
<name>A0A6I6SLR6_9GAMM</name>
<feature type="domain" description="Glycosyltransferase subfamily 4-like N-terminal" evidence="1">
    <location>
        <begin position="97"/>
        <end position="228"/>
    </location>
</feature>
<dbReference type="Proteomes" id="UP000464013">
    <property type="component" value="Chromosome"/>
</dbReference>